<feature type="region of interest" description="Disordered" evidence="1">
    <location>
        <begin position="39"/>
        <end position="70"/>
    </location>
</feature>
<dbReference type="InterPro" id="IPR052196">
    <property type="entry name" value="Bact_Kbp"/>
</dbReference>
<dbReference type="Pfam" id="PF01476">
    <property type="entry name" value="LysM"/>
    <property type="match status" value="1"/>
</dbReference>
<dbReference type="Proteomes" id="UP000188388">
    <property type="component" value="Unassembled WGS sequence"/>
</dbReference>
<accession>A0A1R3VFP3</accession>
<dbReference type="Gene3D" id="2.60.40.10">
    <property type="entry name" value="Immunoglobulins"/>
    <property type="match status" value="1"/>
</dbReference>
<evidence type="ECO:0000259" key="2">
    <source>
        <dbReference type="PROSITE" id="PS51782"/>
    </source>
</evidence>
<proteinExistence type="predicted"/>
<dbReference type="RefSeq" id="WP_077381782.1">
    <property type="nucleotide sequence ID" value="NZ_FTPD01000056.1"/>
</dbReference>
<dbReference type="SUPFAM" id="SSF54106">
    <property type="entry name" value="LysM domain"/>
    <property type="match status" value="1"/>
</dbReference>
<dbReference type="PANTHER" id="PTHR34700">
    <property type="entry name" value="POTASSIUM BINDING PROTEIN KBP"/>
    <property type="match status" value="1"/>
</dbReference>
<keyword evidence="4" id="KW-1185">Reference proteome</keyword>
<gene>
    <name evidence="3" type="ORF">BQ8794_60038</name>
</gene>
<evidence type="ECO:0000313" key="3">
    <source>
        <dbReference type="EMBL" id="SIT58729.1"/>
    </source>
</evidence>
<sequence>MTINPVKALLFAVGGSIAAAGTAYVSGALDPYLNRAPPAEVASPTPPVEKPAEPATDAPPPPAPATAAMAPAAPATADAIAPTFDVVRVEIKGSIVVAGNAAPNAKVEILNGSTVLGSTVAGADGAFAIVLDDPLKPGDYTIALRSMTANVVIPSAQTAIVSIPKSPAGQVLAMIEEPGKASELLTVPTTETKPESPPAGDNAAAPAAEDSAAGDPAAATPAPAAPAATAPATVDAVPAPAPGGPAAPATPVAGSKVVVEAIEIDGNKIFVAGLADPGRKVRAYANDILLGDAKTSPDGHFLVEATRNIPVGTYTIHVDALDADGVKVVARAAVPFEREPGESIAAVAPAEAKPAAPATTPAAPAAEAPADVAAATPPTEVPETAAPKLEHADSAVIIRRHDTLWRISRRVYGQGVRYSTIYLANQDQIRNPDRIWPGQVFKVPGKSQEGEAANLKAMGDQMTTAPTKAN</sequence>
<reference evidence="4" key="1">
    <citation type="submission" date="2017-01" db="EMBL/GenBank/DDBJ databases">
        <authorList>
            <person name="Brunel B."/>
        </authorList>
    </citation>
    <scope>NUCLEOTIDE SEQUENCE [LARGE SCALE GENOMIC DNA]</scope>
</reference>
<name>A0A1R3VFP3_9HYPH</name>
<dbReference type="CDD" id="cd00118">
    <property type="entry name" value="LysM"/>
    <property type="match status" value="1"/>
</dbReference>
<dbReference type="PANTHER" id="PTHR34700:SF4">
    <property type="entry name" value="PHAGE-LIKE ELEMENT PBSX PROTEIN XKDP"/>
    <property type="match status" value="1"/>
</dbReference>
<dbReference type="InterPro" id="IPR018392">
    <property type="entry name" value="LysM"/>
</dbReference>
<dbReference type="PROSITE" id="PS51782">
    <property type="entry name" value="LYSM"/>
    <property type="match status" value="1"/>
</dbReference>
<dbReference type="InterPro" id="IPR013783">
    <property type="entry name" value="Ig-like_fold"/>
</dbReference>
<evidence type="ECO:0000313" key="4">
    <source>
        <dbReference type="Proteomes" id="UP000188388"/>
    </source>
</evidence>
<dbReference type="EMBL" id="FTPD01000056">
    <property type="protein sequence ID" value="SIT58729.1"/>
    <property type="molecule type" value="Genomic_DNA"/>
</dbReference>
<dbReference type="SMART" id="SM00257">
    <property type="entry name" value="LysM"/>
    <property type="match status" value="1"/>
</dbReference>
<evidence type="ECO:0000256" key="1">
    <source>
        <dbReference type="SAM" id="MobiDB-lite"/>
    </source>
</evidence>
<dbReference type="STRING" id="1631249.BQ8794_60038"/>
<feature type="region of interest" description="Disordered" evidence="1">
    <location>
        <begin position="189"/>
        <end position="251"/>
    </location>
</feature>
<dbReference type="InterPro" id="IPR036779">
    <property type="entry name" value="LysM_dom_sf"/>
</dbReference>
<feature type="compositionally biased region" description="Low complexity" evidence="1">
    <location>
        <begin position="198"/>
        <end position="238"/>
    </location>
</feature>
<dbReference type="Gene3D" id="3.10.350.10">
    <property type="entry name" value="LysM domain"/>
    <property type="match status" value="1"/>
</dbReference>
<dbReference type="AlphaFoldDB" id="A0A1R3VFP3"/>
<protein>
    <submittedName>
        <fullName evidence="3">Peptigoglycan-binding protein LysM</fullName>
    </submittedName>
</protein>
<feature type="domain" description="LysM" evidence="2">
    <location>
        <begin position="394"/>
        <end position="443"/>
    </location>
</feature>
<feature type="region of interest" description="Disordered" evidence="1">
    <location>
        <begin position="349"/>
        <end position="387"/>
    </location>
</feature>
<organism evidence="3 4">
    <name type="scientific">Mesorhizobium prunaredense</name>
    <dbReference type="NCBI Taxonomy" id="1631249"/>
    <lineage>
        <taxon>Bacteria</taxon>
        <taxon>Pseudomonadati</taxon>
        <taxon>Pseudomonadota</taxon>
        <taxon>Alphaproteobacteria</taxon>
        <taxon>Hyphomicrobiales</taxon>
        <taxon>Phyllobacteriaceae</taxon>
        <taxon>Mesorhizobium</taxon>
    </lineage>
</organism>